<dbReference type="AlphaFoldDB" id="A0AAW7Z7T9"/>
<organism evidence="3 4">
    <name type="scientific">Desulforamulus aquiferis</name>
    <dbReference type="NCBI Taxonomy" id="1397668"/>
    <lineage>
        <taxon>Bacteria</taxon>
        <taxon>Bacillati</taxon>
        <taxon>Bacillota</taxon>
        <taxon>Clostridia</taxon>
        <taxon>Eubacteriales</taxon>
        <taxon>Peptococcaceae</taxon>
        <taxon>Desulforamulus</taxon>
    </lineage>
</organism>
<reference evidence="3" key="1">
    <citation type="journal article" date="2023" name="J. Hazard. Mater.">
        <title>Anaerobic biodegradation of pyrene and benzo[a]pyrene by a new sulfate-reducing Desulforamulus aquiferis strain DSA.</title>
        <authorList>
            <person name="Zhang Z."/>
            <person name="Sun J."/>
            <person name="Gong X."/>
            <person name="Wang C."/>
            <person name="Wang H."/>
        </authorList>
    </citation>
    <scope>NUCLEOTIDE SEQUENCE</scope>
    <source>
        <strain evidence="3">DSA</strain>
    </source>
</reference>
<feature type="region of interest" description="Disordered" evidence="1">
    <location>
        <begin position="77"/>
        <end position="98"/>
    </location>
</feature>
<evidence type="ECO:0000313" key="4">
    <source>
        <dbReference type="Proteomes" id="UP001172911"/>
    </source>
</evidence>
<reference evidence="3" key="2">
    <citation type="submission" date="2023-03" db="EMBL/GenBank/DDBJ databases">
        <authorList>
            <person name="Zhang Z."/>
        </authorList>
    </citation>
    <scope>NUCLEOTIDE SEQUENCE</scope>
    <source>
        <strain evidence="3">DSA</strain>
    </source>
</reference>
<proteinExistence type="predicted"/>
<evidence type="ECO:0000256" key="2">
    <source>
        <dbReference type="SAM" id="Phobius"/>
    </source>
</evidence>
<evidence type="ECO:0000313" key="3">
    <source>
        <dbReference type="EMBL" id="MDO7785933.1"/>
    </source>
</evidence>
<protein>
    <submittedName>
        <fullName evidence="3">Uncharacterized protein</fullName>
    </submittedName>
</protein>
<keyword evidence="2" id="KW-0812">Transmembrane</keyword>
<accession>A0AAW7Z7T9</accession>
<feature type="transmembrane region" description="Helical" evidence="2">
    <location>
        <begin position="12"/>
        <end position="30"/>
    </location>
</feature>
<feature type="compositionally biased region" description="Basic residues" evidence="1">
    <location>
        <begin position="85"/>
        <end position="98"/>
    </location>
</feature>
<name>A0AAW7Z7T9_9FIRM</name>
<comment type="caution">
    <text evidence="3">The sequence shown here is derived from an EMBL/GenBank/DDBJ whole genome shotgun (WGS) entry which is preliminary data.</text>
</comment>
<keyword evidence="4" id="KW-1185">Reference proteome</keyword>
<sequence length="98" mass="11050">MYRINMNNKKFIIHAIGIFITITALQAFAVDMELTKEIGISWYWEFAKVVLAKDLFIKAFIALLTSAVIVKYMGAKRTSTVPTKPTRKKGVPKVSGKK</sequence>
<dbReference type="EMBL" id="JARPTC010000002">
    <property type="protein sequence ID" value="MDO7785933.1"/>
    <property type="molecule type" value="Genomic_DNA"/>
</dbReference>
<keyword evidence="2" id="KW-1133">Transmembrane helix</keyword>
<dbReference type="Proteomes" id="UP001172911">
    <property type="component" value="Unassembled WGS sequence"/>
</dbReference>
<gene>
    <name evidence="3" type="ORF">P6N53_01660</name>
</gene>
<feature type="transmembrane region" description="Helical" evidence="2">
    <location>
        <begin position="50"/>
        <end position="70"/>
    </location>
</feature>
<evidence type="ECO:0000256" key="1">
    <source>
        <dbReference type="SAM" id="MobiDB-lite"/>
    </source>
</evidence>
<keyword evidence="2" id="KW-0472">Membrane</keyword>